<name>A0A0G0DF35_9BACT</name>
<dbReference type="InterPro" id="IPR029058">
    <property type="entry name" value="AB_hydrolase_fold"/>
</dbReference>
<evidence type="ECO:0000259" key="1">
    <source>
        <dbReference type="Pfam" id="PF00326"/>
    </source>
</evidence>
<accession>A0A0G0DF35</accession>
<dbReference type="InterPro" id="IPR001375">
    <property type="entry name" value="Peptidase_S9_cat"/>
</dbReference>
<protein>
    <recommendedName>
        <fullName evidence="1">Peptidase S9 prolyl oligopeptidase catalytic domain-containing protein</fullName>
    </recommendedName>
</protein>
<comment type="caution">
    <text evidence="2">The sequence shown here is derived from an EMBL/GenBank/DDBJ whole genome shotgun (WGS) entry which is preliminary data.</text>
</comment>
<feature type="domain" description="Peptidase S9 prolyl oligopeptidase catalytic" evidence="1">
    <location>
        <begin position="87"/>
        <end position="230"/>
    </location>
</feature>
<gene>
    <name evidence="2" type="ORF">UR89_C0004G0020</name>
</gene>
<evidence type="ECO:0000313" key="2">
    <source>
        <dbReference type="EMBL" id="KKP87231.1"/>
    </source>
</evidence>
<dbReference type="SUPFAM" id="SSF53474">
    <property type="entry name" value="alpha/beta-Hydrolases"/>
    <property type="match status" value="1"/>
</dbReference>
<sequence>MFSFRKKIFGKQNNKIIFLICGWPGKIWHYYFTAKILEINGYRSIVYEYDDNILTSSIKDTIKNTNIVKQEILNQINKFKKQGLQDFSIFGTSYGSIITFMIVNQSKDISKIIINLTGFDLAETVWTWNKGKDSLVKNGIVEQNISLKSLKEKWRELSPINNSNKLEKAKILFYLAKKDEVIPYKLQTKLLEKLKKINHRIQIYTDRKLNHLFSALLNLLWYKRYAKFLNDKN</sequence>
<evidence type="ECO:0000313" key="3">
    <source>
        <dbReference type="Proteomes" id="UP000034536"/>
    </source>
</evidence>
<dbReference type="GO" id="GO:0006508">
    <property type="term" value="P:proteolysis"/>
    <property type="evidence" value="ECO:0007669"/>
    <property type="project" value="InterPro"/>
</dbReference>
<dbReference type="Gene3D" id="3.40.50.1820">
    <property type="entry name" value="alpha/beta hydrolase"/>
    <property type="match status" value="1"/>
</dbReference>
<proteinExistence type="predicted"/>
<reference evidence="2 3" key="1">
    <citation type="journal article" date="2015" name="Nature">
        <title>rRNA introns, odd ribosomes, and small enigmatic genomes across a large radiation of phyla.</title>
        <authorList>
            <person name="Brown C.T."/>
            <person name="Hug L.A."/>
            <person name="Thomas B.C."/>
            <person name="Sharon I."/>
            <person name="Castelle C.J."/>
            <person name="Singh A."/>
            <person name="Wilkins M.J."/>
            <person name="Williams K.H."/>
            <person name="Banfield J.F."/>
        </authorList>
    </citation>
    <scope>NUCLEOTIDE SEQUENCE [LARGE SCALE GENOMIC DNA]</scope>
</reference>
<dbReference type="GO" id="GO:0008236">
    <property type="term" value="F:serine-type peptidase activity"/>
    <property type="evidence" value="ECO:0007669"/>
    <property type="project" value="InterPro"/>
</dbReference>
<dbReference type="EMBL" id="LBQX01000004">
    <property type="protein sequence ID" value="KKP87231.1"/>
    <property type="molecule type" value="Genomic_DNA"/>
</dbReference>
<dbReference type="AlphaFoldDB" id="A0A0G0DF35"/>
<dbReference type="Proteomes" id="UP000034536">
    <property type="component" value="Unassembled WGS sequence"/>
</dbReference>
<dbReference type="Pfam" id="PF00326">
    <property type="entry name" value="Peptidase_S9"/>
    <property type="match status" value="1"/>
</dbReference>
<organism evidence="2 3">
    <name type="scientific">Candidatus Roizmanbacteria bacterium GW2011_GWA2_35_8</name>
    <dbReference type="NCBI Taxonomy" id="1618479"/>
    <lineage>
        <taxon>Bacteria</taxon>
        <taxon>Candidatus Roizmaniibacteriota</taxon>
    </lineage>
</organism>